<evidence type="ECO:0000256" key="3">
    <source>
        <dbReference type="ARBA" id="ARBA00022741"/>
    </source>
</evidence>
<evidence type="ECO:0000256" key="1">
    <source>
        <dbReference type="ARBA" id="ARBA00004245"/>
    </source>
</evidence>
<dbReference type="GO" id="GO:0007018">
    <property type="term" value="P:microtubule-based movement"/>
    <property type="evidence" value="ECO:0007669"/>
    <property type="project" value="InterPro"/>
</dbReference>
<dbReference type="InterPro" id="IPR031852">
    <property type="entry name" value="Vik1/Cik1_MT-bd"/>
</dbReference>
<evidence type="ECO:0000256" key="4">
    <source>
        <dbReference type="ARBA" id="ARBA00022840"/>
    </source>
</evidence>
<dbReference type="Gene3D" id="1.10.287.1490">
    <property type="match status" value="1"/>
</dbReference>
<feature type="compositionally biased region" description="Low complexity" evidence="8">
    <location>
        <begin position="1"/>
        <end position="18"/>
    </location>
</feature>
<evidence type="ECO:0000313" key="10">
    <source>
        <dbReference type="Ensembl" id="ENSAPLP00020003767.1"/>
    </source>
</evidence>
<dbReference type="GO" id="GO:0008017">
    <property type="term" value="F:microtubule binding"/>
    <property type="evidence" value="ECO:0007669"/>
    <property type="project" value="InterPro"/>
</dbReference>
<keyword evidence="6" id="KW-0963">Cytoplasm</keyword>
<feature type="compositionally biased region" description="Basic and acidic residues" evidence="8">
    <location>
        <begin position="188"/>
        <end position="198"/>
    </location>
</feature>
<feature type="compositionally biased region" description="Low complexity" evidence="8">
    <location>
        <begin position="54"/>
        <end position="67"/>
    </location>
</feature>
<dbReference type="GO" id="GO:0005874">
    <property type="term" value="C:microtubule"/>
    <property type="evidence" value="ECO:0007669"/>
    <property type="project" value="UniProtKB-KW"/>
</dbReference>
<feature type="domain" description="Kinesin motor" evidence="9">
    <location>
        <begin position="271"/>
        <end position="479"/>
    </location>
</feature>
<evidence type="ECO:0000259" key="9">
    <source>
        <dbReference type="PROSITE" id="PS50067"/>
    </source>
</evidence>
<proteinExistence type="inferred from homology"/>
<feature type="compositionally biased region" description="Basic residues" evidence="8">
    <location>
        <begin position="19"/>
        <end position="29"/>
    </location>
</feature>
<protein>
    <recommendedName>
        <fullName evidence="9">Kinesin motor domain-containing protein</fullName>
    </recommendedName>
</protein>
<evidence type="ECO:0000256" key="2">
    <source>
        <dbReference type="ARBA" id="ARBA00022701"/>
    </source>
</evidence>
<feature type="region of interest" description="Disordered" evidence="8">
    <location>
        <begin position="415"/>
        <end position="467"/>
    </location>
</feature>
<dbReference type="InterPro" id="IPR027640">
    <property type="entry name" value="Kinesin-like_fam"/>
</dbReference>
<feature type="binding site" evidence="7">
    <location>
        <begin position="363"/>
        <end position="370"/>
    </location>
    <ligand>
        <name>ATP</name>
        <dbReference type="ChEBI" id="CHEBI:30616"/>
    </ligand>
</feature>
<dbReference type="Pfam" id="PF16796">
    <property type="entry name" value="Microtub_bd"/>
    <property type="match status" value="1"/>
</dbReference>
<dbReference type="GO" id="GO:0005524">
    <property type="term" value="F:ATP binding"/>
    <property type="evidence" value="ECO:0007669"/>
    <property type="project" value="UniProtKB-UniRule"/>
</dbReference>
<evidence type="ECO:0000256" key="8">
    <source>
        <dbReference type="SAM" id="MobiDB-lite"/>
    </source>
</evidence>
<dbReference type="InterPro" id="IPR001752">
    <property type="entry name" value="Kinesin_motor_dom"/>
</dbReference>
<name>A0A8B9R6N7_ANAPL</name>
<feature type="region of interest" description="Disordered" evidence="8">
    <location>
        <begin position="1"/>
        <end position="141"/>
    </location>
</feature>
<feature type="compositionally biased region" description="Low complexity" evidence="8">
    <location>
        <begin position="108"/>
        <end position="122"/>
    </location>
</feature>
<feature type="compositionally biased region" description="Basic residues" evidence="8">
    <location>
        <begin position="44"/>
        <end position="53"/>
    </location>
</feature>
<reference evidence="10" key="2">
    <citation type="submission" date="2025-09" db="UniProtKB">
        <authorList>
            <consortium name="Ensembl"/>
        </authorList>
    </citation>
    <scope>IDENTIFICATION</scope>
</reference>
<dbReference type="Gene3D" id="3.40.850.10">
    <property type="entry name" value="Kinesin motor domain"/>
    <property type="match status" value="1"/>
</dbReference>
<dbReference type="AlphaFoldDB" id="A0A8B9R6N7"/>
<dbReference type="SUPFAM" id="SSF52540">
    <property type="entry name" value="P-loop containing nucleoside triphosphate hydrolases"/>
    <property type="match status" value="1"/>
</dbReference>
<comment type="similarity">
    <text evidence="7">Belongs to the TRAFAC class myosin-kinesin ATPase superfamily. Kinesin family.</text>
</comment>
<keyword evidence="2" id="KW-0493">Microtubule</keyword>
<dbReference type="SMART" id="SM00129">
    <property type="entry name" value="KISc"/>
    <property type="match status" value="1"/>
</dbReference>
<evidence type="ECO:0000313" key="11">
    <source>
        <dbReference type="Proteomes" id="UP000694400"/>
    </source>
</evidence>
<keyword evidence="4 7" id="KW-0067">ATP-binding</keyword>
<feature type="compositionally biased region" description="Gly residues" evidence="8">
    <location>
        <begin position="424"/>
        <end position="434"/>
    </location>
</feature>
<keyword evidence="3 7" id="KW-0547">Nucleotide-binding</keyword>
<keyword evidence="5 7" id="KW-0505">Motor protein</keyword>
<keyword evidence="6" id="KW-0206">Cytoskeleton</keyword>
<feature type="compositionally biased region" description="Low complexity" evidence="8">
    <location>
        <begin position="178"/>
        <end position="187"/>
    </location>
</feature>
<evidence type="ECO:0000256" key="7">
    <source>
        <dbReference type="PROSITE-ProRule" id="PRU00283"/>
    </source>
</evidence>
<dbReference type="PROSITE" id="PS50067">
    <property type="entry name" value="KINESIN_MOTOR_2"/>
    <property type="match status" value="1"/>
</dbReference>
<accession>A0A8B9R6N7</accession>
<evidence type="ECO:0000256" key="6">
    <source>
        <dbReference type="ARBA" id="ARBA00023212"/>
    </source>
</evidence>
<sequence>VCAPQWRRGPAAAAAPARYRPRRRLRHFRPPPGYRCARPTPSARRPRLSRRLPNRLGPAPVPGAVPGAGSGLTLPFSRRNGAAPGPERAGLPAAAPRCGLSASRRHQAQAGKKAPGAASGSAAPPPVPGVRRRAAGDPRGQLAELREKIRGLEDDNRQLREQLQHSRAREEELEGQVSSLRTELQQSQEERSRWQREAEAQAAERQRLAAELQERHRQLEELREAARDREEQLGAAQAELREVAGAQEEHLHALEMERRRLHNQLQELKGNIRVFCCVRPLLAAEQEAQKGLEHLHFPPEDNKTLVLCRTEGSHTGRRGEVRYDFSFDRVFPPGASQEDVFEEIALLVQSALDGYPVCIFAYGQTGSGKTYTMEGPGGADPTSWGVIPRAVRAPLRGRPPAGAQRVAVQFQRQLPGDLQRGAAGPAGGGQGGRAGDPPRQLGQQGAARPQPALRPRGLRGRGKKPKTPLGVRLTYFSIF</sequence>
<feature type="compositionally biased region" description="Basic residues" evidence="8">
    <location>
        <begin position="456"/>
        <end position="466"/>
    </location>
</feature>
<dbReference type="PANTHER" id="PTHR47972">
    <property type="entry name" value="KINESIN-LIKE PROTEIN KLP-3"/>
    <property type="match status" value="1"/>
</dbReference>
<reference evidence="10" key="1">
    <citation type="submission" date="2025-08" db="UniProtKB">
        <authorList>
            <consortium name="Ensembl"/>
        </authorList>
    </citation>
    <scope>IDENTIFICATION</scope>
</reference>
<organism evidence="10 11">
    <name type="scientific">Anas platyrhynchos</name>
    <name type="common">Mallard</name>
    <name type="synonym">Anas boschas</name>
    <dbReference type="NCBI Taxonomy" id="8839"/>
    <lineage>
        <taxon>Eukaryota</taxon>
        <taxon>Metazoa</taxon>
        <taxon>Chordata</taxon>
        <taxon>Craniata</taxon>
        <taxon>Vertebrata</taxon>
        <taxon>Euteleostomi</taxon>
        <taxon>Archelosauria</taxon>
        <taxon>Archosauria</taxon>
        <taxon>Dinosauria</taxon>
        <taxon>Saurischia</taxon>
        <taxon>Theropoda</taxon>
        <taxon>Coelurosauria</taxon>
        <taxon>Aves</taxon>
        <taxon>Neognathae</taxon>
        <taxon>Galloanserae</taxon>
        <taxon>Anseriformes</taxon>
        <taxon>Anatidae</taxon>
        <taxon>Anatinae</taxon>
        <taxon>Anas</taxon>
    </lineage>
</organism>
<dbReference type="Ensembl" id="ENSAPLT00020004052.1">
    <property type="protein sequence ID" value="ENSAPLP00020003767.1"/>
    <property type="gene ID" value="ENSAPLG00020002782.1"/>
</dbReference>
<dbReference type="GO" id="GO:0003777">
    <property type="term" value="F:microtubule motor activity"/>
    <property type="evidence" value="ECO:0007669"/>
    <property type="project" value="InterPro"/>
</dbReference>
<dbReference type="InterPro" id="IPR027417">
    <property type="entry name" value="P-loop_NTPase"/>
</dbReference>
<feature type="region of interest" description="Disordered" evidence="8">
    <location>
        <begin position="165"/>
        <end position="198"/>
    </location>
</feature>
<dbReference type="PANTHER" id="PTHR47972:SF45">
    <property type="entry name" value="PROTEIN CLARET SEGREGATIONAL"/>
    <property type="match status" value="1"/>
</dbReference>
<dbReference type="InterPro" id="IPR036961">
    <property type="entry name" value="Kinesin_motor_dom_sf"/>
</dbReference>
<evidence type="ECO:0000256" key="5">
    <source>
        <dbReference type="ARBA" id="ARBA00023175"/>
    </source>
</evidence>
<comment type="subcellular location">
    <subcellularLocation>
        <location evidence="1">Cytoplasm</location>
        <location evidence="1">Cytoskeleton</location>
    </subcellularLocation>
</comment>
<feature type="compositionally biased region" description="Low complexity" evidence="8">
    <location>
        <begin position="435"/>
        <end position="455"/>
    </location>
</feature>
<dbReference type="Proteomes" id="UP000694400">
    <property type="component" value="Unassembled WGS sequence"/>
</dbReference>